<gene>
    <name evidence="2" type="ORF">OS889_01660</name>
</gene>
<accession>A0ABD5M7S2</accession>
<name>A0ABD5M7S2_9EURY</name>
<dbReference type="Proteomes" id="UP001570511">
    <property type="component" value="Unassembled WGS sequence"/>
</dbReference>
<reference evidence="2 3" key="1">
    <citation type="submission" date="2024-08" db="EMBL/GenBank/DDBJ databases">
        <title>Halobellus sp. MBLA0158 whole genome sequence.</title>
        <authorList>
            <person name="Hwang C.Y."/>
            <person name="Cho E.-S."/>
            <person name="Seo M.-J."/>
        </authorList>
    </citation>
    <scope>NUCLEOTIDE SEQUENCE [LARGE SCALE GENOMIC DNA]</scope>
    <source>
        <strain evidence="2 3">MBLA0158</strain>
    </source>
</reference>
<feature type="compositionally biased region" description="Basic and acidic residues" evidence="1">
    <location>
        <begin position="1"/>
        <end position="17"/>
    </location>
</feature>
<protein>
    <submittedName>
        <fullName evidence="2">Uncharacterized protein</fullName>
    </submittedName>
</protein>
<keyword evidence="3" id="KW-1185">Reference proteome</keyword>
<sequence length="89" mass="9751">MARELLQEASDRLREAAEAASGDAQQRIYDQSDAIATLATRDRGPDHGRLARHMNALGELADDTEGEVREAVVEAREKLSTFREGVEGV</sequence>
<dbReference type="RefSeq" id="WP_372386746.1">
    <property type="nucleotide sequence ID" value="NZ_JBGNYA010000001.1"/>
</dbReference>
<comment type="caution">
    <text evidence="2">The sequence shown here is derived from an EMBL/GenBank/DDBJ whole genome shotgun (WGS) entry which is preliminary data.</text>
</comment>
<dbReference type="InterPro" id="IPR055975">
    <property type="entry name" value="DUF7553"/>
</dbReference>
<evidence type="ECO:0000313" key="3">
    <source>
        <dbReference type="Proteomes" id="UP001570511"/>
    </source>
</evidence>
<organism evidence="2 3">
    <name type="scientific">Halobellus rubicundus</name>
    <dbReference type="NCBI Taxonomy" id="2996466"/>
    <lineage>
        <taxon>Archaea</taxon>
        <taxon>Methanobacteriati</taxon>
        <taxon>Methanobacteriota</taxon>
        <taxon>Stenosarchaea group</taxon>
        <taxon>Halobacteria</taxon>
        <taxon>Halobacteriales</taxon>
        <taxon>Haloferacaceae</taxon>
        <taxon>Halobellus</taxon>
    </lineage>
</organism>
<dbReference type="Pfam" id="PF24430">
    <property type="entry name" value="DUF7553"/>
    <property type="match status" value="1"/>
</dbReference>
<dbReference type="AlphaFoldDB" id="A0ABD5M7S2"/>
<dbReference type="EMBL" id="JBGNYA010000001">
    <property type="protein sequence ID" value="MFA1609714.1"/>
    <property type="molecule type" value="Genomic_DNA"/>
</dbReference>
<proteinExistence type="predicted"/>
<feature type="region of interest" description="Disordered" evidence="1">
    <location>
        <begin position="1"/>
        <end position="25"/>
    </location>
</feature>
<evidence type="ECO:0000313" key="2">
    <source>
        <dbReference type="EMBL" id="MFA1609714.1"/>
    </source>
</evidence>
<evidence type="ECO:0000256" key="1">
    <source>
        <dbReference type="SAM" id="MobiDB-lite"/>
    </source>
</evidence>